<keyword evidence="2" id="KW-1185">Reference proteome</keyword>
<organism evidence="1 2">
    <name type="scientific">Streptomyces lasiicapitis</name>
    <dbReference type="NCBI Taxonomy" id="1923961"/>
    <lineage>
        <taxon>Bacteria</taxon>
        <taxon>Bacillati</taxon>
        <taxon>Actinomycetota</taxon>
        <taxon>Actinomycetes</taxon>
        <taxon>Kitasatosporales</taxon>
        <taxon>Streptomycetaceae</taxon>
        <taxon>Streptomyces</taxon>
    </lineage>
</organism>
<dbReference type="RefSeq" id="WP_189174931.1">
    <property type="nucleotide sequence ID" value="NZ_BMNG01000008.1"/>
</dbReference>
<evidence type="ECO:0008006" key="3">
    <source>
        <dbReference type="Google" id="ProtNLM"/>
    </source>
</evidence>
<dbReference type="Gene3D" id="3.40.50.1820">
    <property type="entry name" value="alpha/beta hydrolase"/>
    <property type="match status" value="1"/>
</dbReference>
<dbReference type="Proteomes" id="UP000656881">
    <property type="component" value="Unassembled WGS sequence"/>
</dbReference>
<dbReference type="InterPro" id="IPR029058">
    <property type="entry name" value="AB_hydrolase_fold"/>
</dbReference>
<evidence type="ECO:0000313" key="2">
    <source>
        <dbReference type="Proteomes" id="UP000656881"/>
    </source>
</evidence>
<evidence type="ECO:0000313" key="1">
    <source>
        <dbReference type="EMBL" id="GGO46931.1"/>
    </source>
</evidence>
<dbReference type="EMBL" id="BMNG01000008">
    <property type="protein sequence ID" value="GGO46931.1"/>
    <property type="molecule type" value="Genomic_DNA"/>
</dbReference>
<accession>A0ABQ2M509</accession>
<proteinExistence type="predicted"/>
<sequence>MPEENAPSEQQIQEALRSAPPIILGSGPTEPVVTAAPAPDETWELQNGTAWVYYGERNPSLTRPVILADGFNAGPSNLDASWDHLDRGQFPLLTALRQRGRDVILLGFNERSASILENAKAAEEAILRANAQKEGNARLTVGGFSMGGMVTRYALAHLERRRVDHEVDLYLSYDTPHNGAWIPIGIQAIAHYIRKLNSTFSDQMNSLASQQLLWQHISEWQDQPSTSKERTEFLAELERVGNWPQRPRLIGVANGVADGTGNGVDPNKLAFEGKGLSVLGSKLFTQEAGERQLVGNLRVVTPPPPKEVRTSGLPVIDGAPGGTLNSFEILANRFNALLPILGFRSEAPIPAHCFVPTVSAVAIRNIDTHDNLYTGFSLEDSELHDFRVASQNEPHTSITEELCTWIIDQLPN</sequence>
<gene>
    <name evidence="1" type="ORF">GCM10012286_39000</name>
</gene>
<name>A0ABQ2M509_9ACTN</name>
<protein>
    <recommendedName>
        <fullName evidence="3">DUF676 domain-containing protein</fullName>
    </recommendedName>
</protein>
<reference evidence="2" key="1">
    <citation type="journal article" date="2019" name="Int. J. Syst. Evol. Microbiol.">
        <title>The Global Catalogue of Microorganisms (GCM) 10K type strain sequencing project: providing services to taxonomists for standard genome sequencing and annotation.</title>
        <authorList>
            <consortium name="The Broad Institute Genomics Platform"/>
            <consortium name="The Broad Institute Genome Sequencing Center for Infectious Disease"/>
            <person name="Wu L."/>
            <person name="Ma J."/>
        </authorList>
    </citation>
    <scope>NUCLEOTIDE SEQUENCE [LARGE SCALE GENOMIC DNA]</scope>
    <source>
        <strain evidence="2">CGMCC 4.7349</strain>
    </source>
</reference>
<dbReference type="SUPFAM" id="SSF53474">
    <property type="entry name" value="alpha/beta-Hydrolases"/>
    <property type="match status" value="1"/>
</dbReference>
<comment type="caution">
    <text evidence="1">The sequence shown here is derived from an EMBL/GenBank/DDBJ whole genome shotgun (WGS) entry which is preliminary data.</text>
</comment>